<keyword evidence="2 9" id="KW-0812">Transmembrane</keyword>
<evidence type="ECO:0000256" key="9">
    <source>
        <dbReference type="SAM" id="Phobius"/>
    </source>
</evidence>
<keyword evidence="14" id="KW-1185">Reference proteome</keyword>
<dbReference type="Gene3D" id="2.60.120.200">
    <property type="match status" value="4"/>
</dbReference>
<dbReference type="PROSITE" id="PS50025">
    <property type="entry name" value="LAM_G_DOMAIN"/>
    <property type="match status" value="3"/>
</dbReference>
<organism evidence="13 14">
    <name type="scientific">Porites lobata</name>
    <dbReference type="NCBI Taxonomy" id="104759"/>
    <lineage>
        <taxon>Eukaryota</taxon>
        <taxon>Metazoa</taxon>
        <taxon>Cnidaria</taxon>
        <taxon>Anthozoa</taxon>
        <taxon>Hexacorallia</taxon>
        <taxon>Scleractinia</taxon>
        <taxon>Fungiina</taxon>
        <taxon>Poritidae</taxon>
        <taxon>Porites</taxon>
    </lineage>
</organism>
<dbReference type="InterPro" id="IPR013320">
    <property type="entry name" value="ConA-like_dom_sf"/>
</dbReference>
<keyword evidence="5 7" id="KW-1015">Disulfide bond</keyword>
<evidence type="ECO:0000313" key="13">
    <source>
        <dbReference type="EMBL" id="CAH3145559.1"/>
    </source>
</evidence>
<feature type="region of interest" description="Disordered" evidence="8">
    <location>
        <begin position="1099"/>
        <end position="1133"/>
    </location>
</feature>
<keyword evidence="4 9" id="KW-0472">Membrane</keyword>
<evidence type="ECO:0000256" key="6">
    <source>
        <dbReference type="PROSITE-ProRule" id="PRU00076"/>
    </source>
</evidence>
<evidence type="ECO:0000256" key="2">
    <source>
        <dbReference type="ARBA" id="ARBA00022692"/>
    </source>
</evidence>
<dbReference type="PROSITE" id="PS50026">
    <property type="entry name" value="EGF_3"/>
    <property type="match status" value="2"/>
</dbReference>
<feature type="compositionally biased region" description="Basic and acidic residues" evidence="8">
    <location>
        <begin position="1120"/>
        <end position="1133"/>
    </location>
</feature>
<evidence type="ECO:0000256" key="1">
    <source>
        <dbReference type="ARBA" id="ARBA00004167"/>
    </source>
</evidence>
<evidence type="ECO:0000259" key="12">
    <source>
        <dbReference type="PROSITE" id="PS50026"/>
    </source>
</evidence>
<evidence type="ECO:0000313" key="14">
    <source>
        <dbReference type="Proteomes" id="UP001159405"/>
    </source>
</evidence>
<evidence type="ECO:0000256" key="7">
    <source>
        <dbReference type="PROSITE-ProRule" id="PRU00122"/>
    </source>
</evidence>
<dbReference type="Gene3D" id="2.60.120.1000">
    <property type="match status" value="1"/>
</dbReference>
<feature type="chain" id="PRO_5047279773" description="Neurexin-4" evidence="10">
    <location>
        <begin position="22"/>
        <end position="1133"/>
    </location>
</feature>
<evidence type="ECO:0000256" key="3">
    <source>
        <dbReference type="ARBA" id="ARBA00022989"/>
    </source>
</evidence>
<feature type="domain" description="Laminin G" evidence="11">
    <location>
        <begin position="21"/>
        <end position="213"/>
    </location>
</feature>
<dbReference type="CDD" id="cd00054">
    <property type="entry name" value="EGF_CA"/>
    <property type="match status" value="1"/>
</dbReference>
<dbReference type="SMART" id="SM00181">
    <property type="entry name" value="EGF"/>
    <property type="match status" value="2"/>
</dbReference>
<name>A0ABN8PK57_9CNID</name>
<protein>
    <recommendedName>
        <fullName evidence="15">Neurexin-4</fullName>
    </recommendedName>
</protein>
<gene>
    <name evidence="13" type="ORF">PLOB_00044579</name>
</gene>
<dbReference type="Pfam" id="PF02210">
    <property type="entry name" value="Laminin_G_2"/>
    <property type="match status" value="3"/>
</dbReference>
<dbReference type="SMART" id="SM00282">
    <property type="entry name" value="LamG"/>
    <property type="match status" value="4"/>
</dbReference>
<dbReference type="InterPro" id="IPR000742">
    <property type="entry name" value="EGF"/>
</dbReference>
<dbReference type="SUPFAM" id="SSF49899">
    <property type="entry name" value="Concanavalin A-like lectins/glucanases"/>
    <property type="match status" value="4"/>
</dbReference>
<comment type="caution">
    <text evidence="13">The sequence shown here is derived from an EMBL/GenBank/DDBJ whole genome shotgun (WGS) entry which is preliminary data.</text>
</comment>
<evidence type="ECO:0000256" key="10">
    <source>
        <dbReference type="SAM" id="SignalP"/>
    </source>
</evidence>
<comment type="caution">
    <text evidence="6">Lacks conserved residue(s) required for the propagation of feature annotation.</text>
</comment>
<dbReference type="PANTHER" id="PTHR15036">
    <property type="entry name" value="PIKACHURIN-LIKE PROTEIN"/>
    <property type="match status" value="1"/>
</dbReference>
<keyword evidence="10" id="KW-0732">Signal</keyword>
<dbReference type="CDD" id="cd00110">
    <property type="entry name" value="LamG"/>
    <property type="match status" value="3"/>
</dbReference>
<evidence type="ECO:0000256" key="4">
    <source>
        <dbReference type="ARBA" id="ARBA00023136"/>
    </source>
</evidence>
<evidence type="ECO:0000259" key="11">
    <source>
        <dbReference type="PROSITE" id="PS50025"/>
    </source>
</evidence>
<keyword evidence="3 9" id="KW-1133">Transmembrane helix</keyword>
<keyword evidence="6" id="KW-0245">EGF-like domain</keyword>
<feature type="transmembrane region" description="Helical" evidence="9">
    <location>
        <begin position="1065"/>
        <end position="1089"/>
    </location>
</feature>
<dbReference type="EMBL" id="CALNXK010000076">
    <property type="protein sequence ID" value="CAH3145559.1"/>
    <property type="molecule type" value="Genomic_DNA"/>
</dbReference>
<evidence type="ECO:0008006" key="15">
    <source>
        <dbReference type="Google" id="ProtNLM"/>
    </source>
</evidence>
<dbReference type="PROSITE" id="PS00010">
    <property type="entry name" value="ASX_HYDROXYL"/>
    <property type="match status" value="1"/>
</dbReference>
<evidence type="ECO:0000256" key="5">
    <source>
        <dbReference type="ARBA" id="ARBA00023157"/>
    </source>
</evidence>
<dbReference type="PANTHER" id="PTHR15036:SF49">
    <property type="entry name" value="AXOTACTIN"/>
    <property type="match status" value="1"/>
</dbReference>
<dbReference type="SMART" id="SM00294">
    <property type="entry name" value="4.1m"/>
    <property type="match status" value="1"/>
</dbReference>
<dbReference type="InterPro" id="IPR001791">
    <property type="entry name" value="Laminin_G"/>
</dbReference>
<dbReference type="InterPro" id="IPR003585">
    <property type="entry name" value="Neurexin-like"/>
</dbReference>
<feature type="region of interest" description="Disordered" evidence="8">
    <location>
        <begin position="1014"/>
        <end position="1056"/>
    </location>
</feature>
<evidence type="ECO:0000256" key="8">
    <source>
        <dbReference type="SAM" id="MobiDB-lite"/>
    </source>
</evidence>
<dbReference type="Gene3D" id="2.10.25.10">
    <property type="entry name" value="Laminin"/>
    <property type="match status" value="1"/>
</dbReference>
<feature type="disulfide bond" evidence="7">
    <location>
        <begin position="768"/>
        <end position="795"/>
    </location>
</feature>
<dbReference type="InterPro" id="IPR050372">
    <property type="entry name" value="Neurexin-related_CASP"/>
</dbReference>
<comment type="subcellular location">
    <subcellularLocation>
        <location evidence="1">Membrane</location>
        <topology evidence="1">Single-pass membrane protein</topology>
    </subcellularLocation>
</comment>
<dbReference type="Proteomes" id="UP001159405">
    <property type="component" value="Unassembled WGS sequence"/>
</dbReference>
<feature type="domain" description="EGF-like" evidence="12">
    <location>
        <begin position="796"/>
        <end position="832"/>
    </location>
</feature>
<feature type="domain" description="Laminin G" evidence="11">
    <location>
        <begin position="625"/>
        <end position="795"/>
    </location>
</feature>
<dbReference type="InterPro" id="IPR000152">
    <property type="entry name" value="EGF-type_Asp/Asn_hydroxyl_site"/>
</dbReference>
<feature type="domain" description="EGF-like" evidence="12">
    <location>
        <begin position="385"/>
        <end position="423"/>
    </location>
</feature>
<proteinExistence type="predicted"/>
<feature type="domain" description="Laminin G" evidence="11">
    <location>
        <begin position="219"/>
        <end position="389"/>
    </location>
</feature>
<sequence length="1133" mass="126649">MDSKLWVSVLWLFHFLAIVFAVSRQFTGSGFVEYNVKSAIYSDDSELKLTFRTVQPSGLLFQSTSSGGDWADYITLEIVGGRLRFAVRYGYRENKNDAHVRFLGKDLDDGKAHTVDVGHKNKATTIKLDDQTPESEREETKINTYFQRLDIDRSIYVGGAPNFKGLLSVQSNANFMGCLSDVTFNTLSPKSLEIDFLEGEEAVTYPSDMNKDCTFETYSPYTFSAADSYFKCDVNGLATTSELTGSFVFRTYKDSGTLIKQTNGNNGFEITFSSRLIKLSLKIAGQSQEIIAQIDYGLSELTFMNNGNWHQVKFFITTSSITLEVGTKRDQRAVSSLPNNFFIEEVTAGGYIGCMRNLIINKFDCKPGQNSKIKNVEWKENPCNITDFCVFSPCLHGGKCTQTGKGFTCSGCEAKGYKGDVCQFSRHHSTCDSLKRDKTEITDADKNYTLDVDGPGPLKPQQVFCNMTADPPITGIFTKNIGVRLYSSDAFISQAISYIPSLAAAKALAMNSKTCQQYVEFGCRKNQLLEGKASSWVAANGIYQNYWGGGTPESEACNCWNTKSCLDKSKRCNCDAQRDSWASDSGYLNSSTLLPVTELVFTKFSPSGEANYTVGRLNCIGNISNTATFVNEDGFIFLDPWEPPSDGVISLYFKTPYAKGTLLYNGVDNEDYFHLKILNETTMRLLYNIGNGVNNVDLELPDNKKLNDRSWHKVVVYRNMKEFGLKLDNLDGRNLNPLFLERDLDVPVDRELHVGTYRYDVSKGFVGCIRGLTINGKVQNLCKLAANRDYVECGCGAACANHSCRHGGKCLDNYNVYSCDCSKTPFYGYFCQRDKGASFDEKDSQLTYTYPTPASVPNVDIVVGFKVGKDKPCAGDIVRIDSKDTEQYYLVTLFAESEKLRFYFRGPQGEAFEEFDPPQGRFCEGRHTFAVTRRGKKLNFTIDKVKQPKKENTRLDGLFSKMETITIGKQGDKGFKGCITGVKITRASFGGKPEVVEPIKDYFYDGITKGYSASDVSPADKEKCGNEPPVPPEPTPRIMGPRTGFTTSSPKAGLRAKQEEDDKTAIIVIVVLILVLLLVVLAIAIYWYWARHKGEYHTHEDDEELKSVDPYIDPSAPRKPQAEEPEKKKEWYI</sequence>
<accession>A0ABN8PK57</accession>
<feature type="signal peptide" evidence="10">
    <location>
        <begin position="1"/>
        <end position="21"/>
    </location>
</feature>
<reference evidence="13 14" key="1">
    <citation type="submission" date="2022-05" db="EMBL/GenBank/DDBJ databases">
        <authorList>
            <consortium name="Genoscope - CEA"/>
            <person name="William W."/>
        </authorList>
    </citation>
    <scope>NUCLEOTIDE SEQUENCE [LARGE SCALE GENOMIC DNA]</scope>
</reference>